<dbReference type="OrthoDB" id="9801609at2"/>
<dbReference type="GO" id="GO:0016757">
    <property type="term" value="F:glycosyltransferase activity"/>
    <property type="evidence" value="ECO:0007669"/>
    <property type="project" value="InterPro"/>
</dbReference>
<name>A0A124IVS8_9BACL</name>
<comment type="caution">
    <text evidence="3">The sequence shown here is derived from an EMBL/GenBank/DDBJ whole genome shotgun (WGS) entry which is preliminary data.</text>
</comment>
<gene>
    <name evidence="3" type="ORF">ATW55_13855</name>
</gene>
<feature type="domain" description="Glycosyltransferase subfamily 4-like N-terminal" evidence="2">
    <location>
        <begin position="28"/>
        <end position="199"/>
    </location>
</feature>
<dbReference type="AlphaFoldDB" id="A0A124IVS8"/>
<proteinExistence type="predicted"/>
<evidence type="ECO:0008006" key="5">
    <source>
        <dbReference type="Google" id="ProtNLM"/>
    </source>
</evidence>
<accession>A0A124IVS8</accession>
<evidence type="ECO:0000259" key="2">
    <source>
        <dbReference type="Pfam" id="PF13439"/>
    </source>
</evidence>
<dbReference type="RefSeq" id="WP_067717782.1">
    <property type="nucleotide sequence ID" value="NZ_LPVJ01000054.1"/>
</dbReference>
<dbReference type="Gene3D" id="3.40.50.2000">
    <property type="entry name" value="Glycogen Phosphorylase B"/>
    <property type="match status" value="2"/>
</dbReference>
<evidence type="ECO:0000259" key="1">
    <source>
        <dbReference type="Pfam" id="PF00534"/>
    </source>
</evidence>
<keyword evidence="4" id="KW-1185">Reference proteome</keyword>
<reference evidence="3 4" key="1">
    <citation type="submission" date="2015-12" db="EMBL/GenBank/DDBJ databases">
        <title>Draft genome sequence of Acidibacillus ferrooxidans ITV001, isolated from a chalcopyrite acid mine drainage site in Brazil.</title>
        <authorList>
            <person name="Dall'Agnol H."/>
            <person name="Nancucheo I."/>
            <person name="Johnson B."/>
            <person name="Oliveira R."/>
            <person name="Leite L."/>
            <person name="Pylro V."/>
            <person name="Nunes G.L."/>
            <person name="Tzotzos G."/>
            <person name="Fernandes G.R."/>
            <person name="Dutra J."/>
            <person name="Orellana S.C."/>
            <person name="Oliveira G."/>
        </authorList>
    </citation>
    <scope>NUCLEOTIDE SEQUENCE [LARGE SCALE GENOMIC DNA]</scope>
    <source>
        <strain evidence="4">ITV01</strain>
    </source>
</reference>
<evidence type="ECO:0000313" key="4">
    <source>
        <dbReference type="Proteomes" id="UP000053557"/>
    </source>
</evidence>
<sequence>MIKRGTYLGGAVNAVKVAIVHEWLVNFRGSEKVLLELARIFPDATIYVSVLDRSQLPEELAARDIRTTFLQHLPFSVKRYQAYLFLMPLAYSLLDMKEYDLIITSSHACANGVRAKRGALHISYCYTPMRYAWSGFQEYYESLRSPIAKVAMTILMAFMRFWDYHHSQKVDHYIACSRAVSERIKKYYGRSSIVIYPPVGLIPTEPIGSIKSLLPDLQGEPYYLSLGRLVPYKRVDLAIKACERMQRHLVVAGNGPELERLQAEASPWIHFITAFSDEDAKALYKHCFGFIFPGEEDFGLTVVEVQRYGKPVVAYAKGGAEDTVIHGKTGILFQEQSVDALVDALIELEQSTYDVEFIRNHSTRFSPEMFHAEIRDAINMRVE</sequence>
<dbReference type="Pfam" id="PF13439">
    <property type="entry name" value="Glyco_transf_4"/>
    <property type="match status" value="1"/>
</dbReference>
<dbReference type="PANTHER" id="PTHR45947">
    <property type="entry name" value="SULFOQUINOVOSYL TRANSFERASE SQD2"/>
    <property type="match status" value="1"/>
</dbReference>
<dbReference type="InterPro" id="IPR001296">
    <property type="entry name" value="Glyco_trans_1"/>
</dbReference>
<dbReference type="Proteomes" id="UP000053557">
    <property type="component" value="Unassembled WGS sequence"/>
</dbReference>
<dbReference type="SUPFAM" id="SSF53756">
    <property type="entry name" value="UDP-Glycosyltransferase/glycogen phosphorylase"/>
    <property type="match status" value="1"/>
</dbReference>
<dbReference type="PANTHER" id="PTHR45947:SF3">
    <property type="entry name" value="SULFOQUINOVOSYL TRANSFERASE SQD2"/>
    <property type="match status" value="1"/>
</dbReference>
<organism evidence="3 4">
    <name type="scientific">Ferroacidibacillus organovorans</name>
    <dbReference type="NCBI Taxonomy" id="1765683"/>
    <lineage>
        <taxon>Bacteria</taxon>
        <taxon>Bacillati</taxon>
        <taxon>Bacillota</taxon>
        <taxon>Bacilli</taxon>
        <taxon>Bacillales</taxon>
        <taxon>Alicyclobacillaceae</taxon>
        <taxon>Ferroacidibacillus</taxon>
    </lineage>
</organism>
<dbReference type="EMBL" id="LPVJ01000054">
    <property type="protein sequence ID" value="KUO95221.1"/>
    <property type="molecule type" value="Genomic_DNA"/>
</dbReference>
<dbReference type="Pfam" id="PF00534">
    <property type="entry name" value="Glycos_transf_1"/>
    <property type="match status" value="1"/>
</dbReference>
<protein>
    <recommendedName>
        <fullName evidence="5">Glycosyl transferase family 1</fullName>
    </recommendedName>
</protein>
<dbReference type="InterPro" id="IPR050194">
    <property type="entry name" value="Glycosyltransferase_grp1"/>
</dbReference>
<feature type="domain" description="Glycosyl transferase family 1" evidence="1">
    <location>
        <begin position="219"/>
        <end position="351"/>
    </location>
</feature>
<dbReference type="InterPro" id="IPR028098">
    <property type="entry name" value="Glyco_trans_4-like_N"/>
</dbReference>
<evidence type="ECO:0000313" key="3">
    <source>
        <dbReference type="EMBL" id="KUO95221.1"/>
    </source>
</evidence>